<proteinExistence type="inferred from homology"/>
<evidence type="ECO:0000256" key="7">
    <source>
        <dbReference type="ARBA" id="ARBA00056181"/>
    </source>
</evidence>
<dbReference type="RefSeq" id="WP_310799328.1">
    <property type="nucleotide sequence ID" value="NZ_CP123872.1"/>
</dbReference>
<evidence type="ECO:0000256" key="4">
    <source>
        <dbReference type="ARBA" id="ARBA00022448"/>
    </source>
</evidence>
<dbReference type="KEGG" id="tmk:QGN29_03700"/>
<evidence type="ECO:0000256" key="2">
    <source>
        <dbReference type="ARBA" id="ARBA00008107"/>
    </source>
</evidence>
<dbReference type="InterPro" id="IPR028366">
    <property type="entry name" value="PhoU"/>
</dbReference>
<dbReference type="AlphaFoldDB" id="A0AA52EIL2"/>
<sequence length="232" mass="26379">MNDHIVASYDDELKSARTLIARMFGLAEKMLDDAMQALVARDKVKAQAVRDTDKELDRIELEAEELAINILARRSPVANDLRDTVAVLKITGMIERMGDYSKNIAKRTQALANSPYSKTPECVKIMGQEARNSIRNISTAFIEYNDERAMSVWEEDEKLDTLHNAAFRQIMAIMIEEPEYIGSLTHFLMIAKNLERIGDQATNIAEIIHFSVTGHPIEQKRNKRDQTTKIID</sequence>
<organism evidence="10 11">
    <name type="scientific">Temperatibacter marinus</name>
    <dbReference type="NCBI Taxonomy" id="1456591"/>
    <lineage>
        <taxon>Bacteria</taxon>
        <taxon>Pseudomonadati</taxon>
        <taxon>Pseudomonadota</taxon>
        <taxon>Alphaproteobacteria</taxon>
        <taxon>Kordiimonadales</taxon>
        <taxon>Temperatibacteraceae</taxon>
        <taxon>Temperatibacter</taxon>
    </lineage>
</organism>
<dbReference type="PANTHER" id="PTHR42930">
    <property type="entry name" value="PHOSPHATE-SPECIFIC TRANSPORT SYSTEM ACCESSORY PROTEIN PHOU"/>
    <property type="match status" value="1"/>
</dbReference>
<name>A0AA52EIL2_9PROT</name>
<accession>A0AA52EIL2</accession>
<comment type="similarity">
    <text evidence="2 8">Belongs to the PhoU family.</text>
</comment>
<keyword evidence="4 8" id="KW-0813">Transport</keyword>
<protein>
    <recommendedName>
        <fullName evidence="8">Phosphate-specific transport system accessory protein PhoU</fullName>
    </recommendedName>
</protein>
<feature type="domain" description="PhoU" evidence="9">
    <location>
        <begin position="20"/>
        <end position="108"/>
    </location>
</feature>
<keyword evidence="6 8" id="KW-0592">Phosphate transport</keyword>
<dbReference type="GO" id="GO:0030643">
    <property type="term" value="P:intracellular phosphate ion homeostasis"/>
    <property type="evidence" value="ECO:0007669"/>
    <property type="project" value="InterPro"/>
</dbReference>
<dbReference type="GO" id="GO:0006817">
    <property type="term" value="P:phosphate ion transport"/>
    <property type="evidence" value="ECO:0007669"/>
    <property type="project" value="UniProtKB-KW"/>
</dbReference>
<gene>
    <name evidence="10" type="primary">phoU</name>
    <name evidence="10" type="ORF">QGN29_03700</name>
</gene>
<keyword evidence="11" id="KW-1185">Reference proteome</keyword>
<evidence type="ECO:0000256" key="8">
    <source>
        <dbReference type="PIRNR" id="PIRNR003107"/>
    </source>
</evidence>
<comment type="subunit">
    <text evidence="3 8">Homodimer.</text>
</comment>
<dbReference type="Pfam" id="PF01895">
    <property type="entry name" value="PhoU"/>
    <property type="match status" value="2"/>
</dbReference>
<keyword evidence="5 8" id="KW-0963">Cytoplasm</keyword>
<dbReference type="Gene3D" id="1.20.58.220">
    <property type="entry name" value="Phosphate transport system protein phou homolog 2, domain 2"/>
    <property type="match status" value="2"/>
</dbReference>
<dbReference type="InterPro" id="IPR038078">
    <property type="entry name" value="PhoU-like_sf"/>
</dbReference>
<evidence type="ECO:0000256" key="1">
    <source>
        <dbReference type="ARBA" id="ARBA00004496"/>
    </source>
</evidence>
<dbReference type="NCBIfam" id="TIGR02135">
    <property type="entry name" value="phoU_full"/>
    <property type="match status" value="1"/>
</dbReference>
<dbReference type="GO" id="GO:0045936">
    <property type="term" value="P:negative regulation of phosphate metabolic process"/>
    <property type="evidence" value="ECO:0007669"/>
    <property type="project" value="InterPro"/>
</dbReference>
<evidence type="ECO:0000256" key="3">
    <source>
        <dbReference type="ARBA" id="ARBA00011738"/>
    </source>
</evidence>
<evidence type="ECO:0000313" key="10">
    <source>
        <dbReference type="EMBL" id="WND03475.1"/>
    </source>
</evidence>
<feature type="domain" description="PhoU" evidence="9">
    <location>
        <begin position="124"/>
        <end position="208"/>
    </location>
</feature>
<dbReference type="Proteomes" id="UP001268683">
    <property type="component" value="Chromosome"/>
</dbReference>
<dbReference type="InterPro" id="IPR026022">
    <property type="entry name" value="PhoU_dom"/>
</dbReference>
<dbReference type="PIRSF" id="PIRSF003107">
    <property type="entry name" value="PhoU"/>
    <property type="match status" value="1"/>
</dbReference>
<dbReference type="PANTHER" id="PTHR42930:SF3">
    <property type="entry name" value="PHOSPHATE-SPECIFIC TRANSPORT SYSTEM ACCESSORY PROTEIN PHOU"/>
    <property type="match status" value="1"/>
</dbReference>
<dbReference type="FunFam" id="1.20.58.220:FF:000004">
    <property type="entry name" value="Phosphate-specific transport system accessory protein PhoU"/>
    <property type="match status" value="1"/>
</dbReference>
<dbReference type="GO" id="GO:0005737">
    <property type="term" value="C:cytoplasm"/>
    <property type="evidence" value="ECO:0007669"/>
    <property type="project" value="UniProtKB-SubCell"/>
</dbReference>
<evidence type="ECO:0000256" key="5">
    <source>
        <dbReference type="ARBA" id="ARBA00022490"/>
    </source>
</evidence>
<comment type="subcellular location">
    <subcellularLocation>
        <location evidence="1 8">Cytoplasm</location>
    </subcellularLocation>
</comment>
<evidence type="ECO:0000259" key="9">
    <source>
        <dbReference type="Pfam" id="PF01895"/>
    </source>
</evidence>
<evidence type="ECO:0000256" key="6">
    <source>
        <dbReference type="ARBA" id="ARBA00022592"/>
    </source>
</evidence>
<dbReference type="SUPFAM" id="SSF109755">
    <property type="entry name" value="PhoU-like"/>
    <property type="match status" value="1"/>
</dbReference>
<reference evidence="10" key="1">
    <citation type="submission" date="2023-04" db="EMBL/GenBank/DDBJ databases">
        <title>Complete genome sequence of Temperatibacter marinus.</title>
        <authorList>
            <person name="Rong J.-C."/>
            <person name="Yi M.-L."/>
            <person name="Zhao Q."/>
        </authorList>
    </citation>
    <scope>NUCLEOTIDE SEQUENCE</scope>
    <source>
        <strain evidence="10">NBRC 110045</strain>
    </source>
</reference>
<dbReference type="EMBL" id="CP123872">
    <property type="protein sequence ID" value="WND03475.1"/>
    <property type="molecule type" value="Genomic_DNA"/>
</dbReference>
<evidence type="ECO:0000313" key="11">
    <source>
        <dbReference type="Proteomes" id="UP001268683"/>
    </source>
</evidence>
<comment type="function">
    <text evidence="7 8">Plays a role in the regulation of phosphate uptake.</text>
</comment>